<dbReference type="Proteomes" id="UP000188551">
    <property type="component" value="Unassembled WGS sequence"/>
</dbReference>
<reference evidence="2 4" key="2">
    <citation type="submission" date="2017-02" db="EMBL/GenBank/DDBJ databases">
        <title>Amycolatopsis azurea DSM 43854 draft genome.</title>
        <authorList>
            <person name="Mayilraj S."/>
        </authorList>
    </citation>
    <scope>NUCLEOTIDE SEQUENCE [LARGE SCALE GENOMIC DNA]</scope>
    <source>
        <strain evidence="2 4">DSM 43854</strain>
    </source>
</reference>
<dbReference type="RefSeq" id="WP_005160892.1">
    <property type="nucleotide sequence ID" value="NZ_ANMG01000049.1"/>
</dbReference>
<name>M2QH54_9PSEU</name>
<organism evidence="1 3">
    <name type="scientific">Amycolatopsis azurea DSM 43854</name>
    <dbReference type="NCBI Taxonomy" id="1238180"/>
    <lineage>
        <taxon>Bacteria</taxon>
        <taxon>Bacillati</taxon>
        <taxon>Actinomycetota</taxon>
        <taxon>Actinomycetes</taxon>
        <taxon>Pseudonocardiales</taxon>
        <taxon>Pseudonocardiaceae</taxon>
        <taxon>Amycolatopsis</taxon>
    </lineage>
</organism>
<comment type="caution">
    <text evidence="1">The sequence shown here is derived from an EMBL/GenBank/DDBJ whole genome shotgun (WGS) entry which is preliminary data.</text>
</comment>
<protein>
    <submittedName>
        <fullName evidence="1">Phage integrase domain protein</fullName>
    </submittedName>
</protein>
<evidence type="ECO:0000313" key="4">
    <source>
        <dbReference type="Proteomes" id="UP000188551"/>
    </source>
</evidence>
<proteinExistence type="predicted"/>
<dbReference type="OrthoDB" id="4020134at2"/>
<evidence type="ECO:0000313" key="2">
    <source>
        <dbReference type="EMBL" id="OOC02291.1"/>
    </source>
</evidence>
<dbReference type="Proteomes" id="UP000014137">
    <property type="component" value="Unassembled WGS sequence"/>
</dbReference>
<accession>M2QH54</accession>
<dbReference type="AlphaFoldDB" id="M2QH54"/>
<dbReference type="EMBL" id="MUXN01000025">
    <property type="protein sequence ID" value="OOC02291.1"/>
    <property type="molecule type" value="Genomic_DNA"/>
</dbReference>
<reference evidence="1 3" key="1">
    <citation type="submission" date="2012-10" db="EMBL/GenBank/DDBJ databases">
        <title>Genome assembly of Amycolatopsis azurea DSM 43854.</title>
        <authorList>
            <person name="Khatri I."/>
            <person name="Kaur I."/>
            <person name="Subramanian S."/>
            <person name="Mayilraj S."/>
        </authorList>
    </citation>
    <scope>NUCLEOTIDE SEQUENCE [LARGE SCALE GENOMIC DNA]</scope>
    <source>
        <strain evidence="1 3">DSM 43854</strain>
    </source>
</reference>
<dbReference type="EMBL" id="ANMG01000049">
    <property type="protein sequence ID" value="EMD25317.1"/>
    <property type="molecule type" value="Genomic_DNA"/>
</dbReference>
<evidence type="ECO:0000313" key="1">
    <source>
        <dbReference type="EMBL" id="EMD25317.1"/>
    </source>
</evidence>
<dbReference type="PATRIC" id="fig|1238180.3.peg.4969"/>
<keyword evidence="4" id="KW-1185">Reference proteome</keyword>
<gene>
    <name evidence="2" type="ORF">B0293_33195</name>
    <name evidence="1" type="ORF">C791_4926</name>
</gene>
<evidence type="ECO:0000313" key="3">
    <source>
        <dbReference type="Proteomes" id="UP000014137"/>
    </source>
</evidence>
<sequence length="97" mass="10506">MSSVGRSRRTGYRALAEVHRYLDLMRPLAVEGSAWRPSARTGEPLLVSEFDAVGGRVNGRRVRWAALRPGERLRLVAPGGGSMLVAVRGDGGPPRAR</sequence>